<comment type="caution">
    <text evidence="2">The sequence shown here is derived from an EMBL/GenBank/DDBJ whole genome shotgun (WGS) entry which is preliminary data.</text>
</comment>
<dbReference type="SUPFAM" id="SSF102114">
    <property type="entry name" value="Radical SAM enzymes"/>
    <property type="match status" value="1"/>
</dbReference>
<evidence type="ECO:0000313" key="3">
    <source>
        <dbReference type="Proteomes" id="UP000178082"/>
    </source>
</evidence>
<evidence type="ECO:0000259" key="1">
    <source>
        <dbReference type="Pfam" id="PF13186"/>
    </source>
</evidence>
<gene>
    <name evidence="2" type="ORF">A3G31_09775</name>
</gene>
<dbReference type="InterPro" id="IPR013785">
    <property type="entry name" value="Aldolase_TIM"/>
</dbReference>
<dbReference type="CDD" id="cd21109">
    <property type="entry name" value="SPASM"/>
    <property type="match status" value="1"/>
</dbReference>
<evidence type="ECO:0000313" key="2">
    <source>
        <dbReference type="EMBL" id="OGL51936.1"/>
    </source>
</evidence>
<name>A0A1F7SDT0_9BACT</name>
<dbReference type="Proteomes" id="UP000178082">
    <property type="component" value="Unassembled WGS sequence"/>
</dbReference>
<proteinExistence type="predicted"/>
<accession>A0A1F7SDT0</accession>
<sequence length="183" mass="21367">MKNKIFFLKDDGRVSQILEDTVSLAEDLGVDSLTFQHSMFSNEEVRKEYVDGVEADRVNQINILGFTYKGGINTDSMIRQIRNIQKRKLKIPVGFYPSIKVDEIKFCYNDFNYEFRDRCLSAWRKAVITPKGDIGPCVNHLLDNIGNKSFNEIWNSKRYKGFRKELKTRGLMPSCLRCCLREY</sequence>
<dbReference type="InterPro" id="IPR058240">
    <property type="entry name" value="rSAM_sf"/>
</dbReference>
<reference evidence="2 3" key="1">
    <citation type="journal article" date="2016" name="Nat. Commun.">
        <title>Thousands of microbial genomes shed light on interconnected biogeochemical processes in an aquifer system.</title>
        <authorList>
            <person name="Anantharaman K."/>
            <person name="Brown C.T."/>
            <person name="Hug L.A."/>
            <person name="Sharon I."/>
            <person name="Castelle C.J."/>
            <person name="Probst A.J."/>
            <person name="Thomas B.C."/>
            <person name="Singh A."/>
            <person name="Wilkins M.J."/>
            <person name="Karaoz U."/>
            <person name="Brodie E.L."/>
            <person name="Williams K.H."/>
            <person name="Hubbard S.S."/>
            <person name="Banfield J.F."/>
        </authorList>
    </citation>
    <scope>NUCLEOTIDE SEQUENCE [LARGE SCALE GENOMIC DNA]</scope>
</reference>
<dbReference type="EMBL" id="MGDI01000035">
    <property type="protein sequence ID" value="OGL51936.1"/>
    <property type="molecule type" value="Genomic_DNA"/>
</dbReference>
<dbReference type="Gene3D" id="3.20.20.70">
    <property type="entry name" value="Aldolase class I"/>
    <property type="match status" value="1"/>
</dbReference>
<dbReference type="Pfam" id="PF13186">
    <property type="entry name" value="SPASM"/>
    <property type="match status" value="1"/>
</dbReference>
<dbReference type="STRING" id="1817883.A3G31_09775"/>
<dbReference type="InterPro" id="IPR023885">
    <property type="entry name" value="4Fe4S-binding_SPASM_dom"/>
</dbReference>
<feature type="domain" description="4Fe4S-binding SPASM" evidence="1">
    <location>
        <begin position="119"/>
        <end position="178"/>
    </location>
</feature>
<organism evidence="2 3">
    <name type="scientific">Candidatus Schekmanbacteria bacterium RIFCSPLOWO2_12_FULL_38_15</name>
    <dbReference type="NCBI Taxonomy" id="1817883"/>
    <lineage>
        <taxon>Bacteria</taxon>
        <taxon>Candidatus Schekmaniibacteriota</taxon>
    </lineage>
</organism>
<dbReference type="AlphaFoldDB" id="A0A1F7SDT0"/>
<protein>
    <recommendedName>
        <fullName evidence="1">4Fe4S-binding SPASM domain-containing protein</fullName>
    </recommendedName>
</protein>